<organism evidence="1 2">
    <name type="scientific">Cladophialophora chaetospira</name>
    <dbReference type="NCBI Taxonomy" id="386627"/>
    <lineage>
        <taxon>Eukaryota</taxon>
        <taxon>Fungi</taxon>
        <taxon>Dikarya</taxon>
        <taxon>Ascomycota</taxon>
        <taxon>Pezizomycotina</taxon>
        <taxon>Eurotiomycetes</taxon>
        <taxon>Chaetothyriomycetidae</taxon>
        <taxon>Chaetothyriales</taxon>
        <taxon>Herpotrichiellaceae</taxon>
        <taxon>Cladophialophora</taxon>
    </lineage>
</organism>
<reference evidence="1" key="1">
    <citation type="submission" date="2022-10" db="EMBL/GenBank/DDBJ databases">
        <title>Culturing micro-colonial fungi from biological soil crusts in the Mojave desert and describing Neophaeococcomyces mojavensis, and introducing the new genera and species Taxawa tesnikishii.</title>
        <authorList>
            <person name="Kurbessoian T."/>
            <person name="Stajich J.E."/>
        </authorList>
    </citation>
    <scope>NUCLEOTIDE SEQUENCE</scope>
    <source>
        <strain evidence="1">TK_41</strain>
    </source>
</reference>
<evidence type="ECO:0000313" key="2">
    <source>
        <dbReference type="Proteomes" id="UP001172673"/>
    </source>
</evidence>
<comment type="caution">
    <text evidence="1">The sequence shown here is derived from an EMBL/GenBank/DDBJ whole genome shotgun (WGS) entry which is preliminary data.</text>
</comment>
<proteinExistence type="predicted"/>
<dbReference type="EMBL" id="JAPDRK010000006">
    <property type="protein sequence ID" value="KAJ9611643.1"/>
    <property type="molecule type" value="Genomic_DNA"/>
</dbReference>
<accession>A0AA39CKI8</accession>
<dbReference type="AlphaFoldDB" id="A0AA39CKI8"/>
<keyword evidence="2" id="KW-1185">Reference proteome</keyword>
<sequence>MAVPRDHAPISFVVGLKSQDAQVRKQAENTWRSHAARAGHKRRAEVQTKTTRGFRNFYCIGTMQSNSTRDEAAHETYKKGRKEAAYKNFDSDSSSSDSPFSRFPLSETIWLTTPNSDGLIDPFSTSLSLQRKTDLLLKFYAGPYVDKLYWSKDFINEYNSHMLPLALQHPVLFNAIIYKALIEFRLAGGSIAKDTTPMCIGHHAETRVSTHDFLYYKYHALQSLRKRLDAAFAKTADVACALALLFLIRNEIMAGTVVELRMHLCAMRRLIGMGIELEMLPPTIHAPCLLAVNLACFLCREIPPLKPSPVQESELSLGTAAMLQDCPLAGLSRLGEGFLEPSVSKKLGPKLLSYLQWQINFVKYKELCVAGFMPNTTPQEFGIVTSMICQADYHLLCLPFLSTLTPLQDVVRLTLLIADVASFGGLPSRTTMARAMSSQLKRAMLDSDLPALWKIETREIAEVLFWACFVGAHVSVGCKERPWFIVQLVRRMEKLEVKDERDVLDVLLRFIYTERLYNFVGQSILDEAIEFREDAAHEAQNLCRHSVTR</sequence>
<dbReference type="Pfam" id="PF11951">
    <property type="entry name" value="Fungal_trans_2"/>
    <property type="match status" value="1"/>
</dbReference>
<name>A0AA39CKI8_9EURO</name>
<gene>
    <name evidence="1" type="ORF">H2200_004827</name>
</gene>
<evidence type="ECO:0000313" key="1">
    <source>
        <dbReference type="EMBL" id="KAJ9611643.1"/>
    </source>
</evidence>
<dbReference type="Proteomes" id="UP001172673">
    <property type="component" value="Unassembled WGS sequence"/>
</dbReference>
<protein>
    <submittedName>
        <fullName evidence="1">Uncharacterized protein</fullName>
    </submittedName>
</protein>
<dbReference type="PANTHER" id="PTHR37540:SF5">
    <property type="entry name" value="TRANSCRIPTION FACTOR DOMAIN-CONTAINING PROTEIN"/>
    <property type="match status" value="1"/>
</dbReference>
<dbReference type="InterPro" id="IPR021858">
    <property type="entry name" value="Fun_TF"/>
</dbReference>
<dbReference type="PANTHER" id="PTHR37540">
    <property type="entry name" value="TRANSCRIPTION FACTOR (ACR-2), PUTATIVE-RELATED-RELATED"/>
    <property type="match status" value="1"/>
</dbReference>